<feature type="compositionally biased region" description="Low complexity" evidence="6">
    <location>
        <begin position="249"/>
        <end position="267"/>
    </location>
</feature>
<dbReference type="Pfam" id="PF10226">
    <property type="entry name" value="CCDC85"/>
    <property type="match status" value="1"/>
</dbReference>
<evidence type="ECO:0000256" key="5">
    <source>
        <dbReference type="SAM" id="Coils"/>
    </source>
</evidence>
<proteinExistence type="inferred from homology"/>
<gene>
    <name evidence="7" type="ORF">E2I00_018149</name>
</gene>
<organism evidence="7 8">
    <name type="scientific">Balaenoptera physalus</name>
    <name type="common">Fin whale</name>
    <name type="synonym">Balaena physalus</name>
    <dbReference type="NCBI Taxonomy" id="9770"/>
    <lineage>
        <taxon>Eukaryota</taxon>
        <taxon>Metazoa</taxon>
        <taxon>Chordata</taxon>
        <taxon>Craniata</taxon>
        <taxon>Vertebrata</taxon>
        <taxon>Euteleostomi</taxon>
        <taxon>Mammalia</taxon>
        <taxon>Eutheria</taxon>
        <taxon>Laurasiatheria</taxon>
        <taxon>Artiodactyla</taxon>
        <taxon>Whippomorpha</taxon>
        <taxon>Cetacea</taxon>
        <taxon>Mysticeti</taxon>
        <taxon>Balaenopteridae</taxon>
        <taxon>Balaenoptera</taxon>
    </lineage>
</organism>
<keyword evidence="3" id="KW-0965">Cell junction</keyword>
<protein>
    <recommendedName>
        <fullName evidence="9">Coiled-coil domain containing 85A</fullName>
    </recommendedName>
</protein>
<accession>A0A643BU04</accession>
<evidence type="ECO:0000256" key="3">
    <source>
        <dbReference type="ARBA" id="ARBA00022949"/>
    </source>
</evidence>
<dbReference type="Proteomes" id="UP000437017">
    <property type="component" value="Unassembled WGS sequence"/>
</dbReference>
<name>A0A643BU04_BALPH</name>
<feature type="compositionally biased region" description="Low complexity" evidence="6">
    <location>
        <begin position="143"/>
        <end position="154"/>
    </location>
</feature>
<dbReference type="GO" id="GO:0005912">
    <property type="term" value="C:adherens junction"/>
    <property type="evidence" value="ECO:0007669"/>
    <property type="project" value="UniProtKB-SubCell"/>
</dbReference>
<evidence type="ECO:0000256" key="6">
    <source>
        <dbReference type="SAM" id="MobiDB-lite"/>
    </source>
</evidence>
<evidence type="ECO:0000313" key="7">
    <source>
        <dbReference type="EMBL" id="KAB0391384.1"/>
    </source>
</evidence>
<feature type="compositionally biased region" description="Basic and acidic residues" evidence="6">
    <location>
        <begin position="169"/>
        <end position="192"/>
    </location>
</feature>
<feature type="region of interest" description="Disordered" evidence="6">
    <location>
        <begin position="320"/>
        <end position="350"/>
    </location>
</feature>
<dbReference type="AlphaFoldDB" id="A0A643BU04"/>
<comment type="similarity">
    <text evidence="2">Belongs to the CCDC85 family.</text>
</comment>
<dbReference type="PANTHER" id="PTHR13546">
    <property type="entry name" value="RE60986P"/>
    <property type="match status" value="1"/>
</dbReference>
<dbReference type="OrthoDB" id="10056395at2759"/>
<evidence type="ECO:0000256" key="1">
    <source>
        <dbReference type="ARBA" id="ARBA00004536"/>
    </source>
</evidence>
<comment type="caution">
    <text evidence="7">The sequence shown here is derived from an EMBL/GenBank/DDBJ whole genome shotgun (WGS) entry which is preliminary data.</text>
</comment>
<reference evidence="7 8" key="1">
    <citation type="journal article" date="2019" name="PLoS ONE">
        <title>Genomic analyses reveal an absence of contemporary introgressive admixture between fin whales and blue whales, despite known hybrids.</title>
        <authorList>
            <person name="Westbury M.V."/>
            <person name="Petersen B."/>
            <person name="Lorenzen E.D."/>
        </authorList>
    </citation>
    <scope>NUCLEOTIDE SEQUENCE [LARGE SCALE GENOMIC DNA]</scope>
    <source>
        <strain evidence="7">FinWhale-01</strain>
    </source>
</reference>
<dbReference type="PANTHER" id="PTHR13546:SF13">
    <property type="entry name" value="COILED-COIL DOMAIN-CONTAINING PROTEIN 85A"/>
    <property type="match status" value="1"/>
</dbReference>
<evidence type="ECO:0008006" key="9">
    <source>
        <dbReference type="Google" id="ProtNLM"/>
    </source>
</evidence>
<dbReference type="EMBL" id="SGJD01004619">
    <property type="protein sequence ID" value="KAB0391384.1"/>
    <property type="molecule type" value="Genomic_DNA"/>
</dbReference>
<feature type="region of interest" description="Disordered" evidence="6">
    <location>
        <begin position="138"/>
        <end position="278"/>
    </location>
</feature>
<evidence type="ECO:0000256" key="4">
    <source>
        <dbReference type="ARBA" id="ARBA00023054"/>
    </source>
</evidence>
<feature type="compositionally biased region" description="Basic and acidic residues" evidence="6">
    <location>
        <begin position="234"/>
        <end position="245"/>
    </location>
</feature>
<evidence type="ECO:0000256" key="2">
    <source>
        <dbReference type="ARBA" id="ARBA00009052"/>
    </source>
</evidence>
<evidence type="ECO:0000313" key="8">
    <source>
        <dbReference type="Proteomes" id="UP000437017"/>
    </source>
</evidence>
<keyword evidence="4 5" id="KW-0175">Coiled coil</keyword>
<sequence length="350" mass="39035">MLDHSNLIREVNRRLQLHLGEIRGLKDINQKLQEDNQELRDLCCFLDDDRQKGKRVSREWQRLGRYTAGVMHKEVALYLQKLKELEVKQEEVVKENMELKELCVLLDEEKGVGCAGSRCSIDSQASLCQLAATTAPYVRDVGDGSSTSSTGSTDSPDHKHHASGGSPEHLQKARAEGSPEHSKRRSASPEHLQKRRASASPDHPKALKGPSPEHHKPLELQTPLPSPALFSVPWEDKDDRNKQLDLRLSSGADGNNSSPNSPASFSGHTTPSQQPEPVVHSLKAVSTYHLDWLYGGNLEMLQVRVLELGSICLETSTKDPCEKDSLSNMTSPLQERQKKRVDFHKPGLME</sequence>
<keyword evidence="8" id="KW-1185">Reference proteome</keyword>
<dbReference type="InterPro" id="IPR019359">
    <property type="entry name" value="CCDC85"/>
</dbReference>
<feature type="coiled-coil region" evidence="5">
    <location>
        <begin position="75"/>
        <end position="102"/>
    </location>
</feature>
<comment type="subcellular location">
    <subcellularLocation>
        <location evidence="1">Cell junction</location>
        <location evidence="1">Adherens junction</location>
    </subcellularLocation>
</comment>